<dbReference type="CDD" id="cd00165">
    <property type="entry name" value="S4"/>
    <property type="match status" value="1"/>
</dbReference>
<reference evidence="2 3" key="1">
    <citation type="submission" date="2020-08" db="EMBL/GenBank/DDBJ databases">
        <title>Genome public.</title>
        <authorList>
            <person name="Liu C."/>
            <person name="Sun Q."/>
        </authorList>
    </citation>
    <scope>NUCLEOTIDE SEQUENCE [LARGE SCALE GENOMIC DNA]</scope>
    <source>
        <strain evidence="2 3">BX1</strain>
    </source>
</reference>
<dbReference type="EMBL" id="JACRTB010000017">
    <property type="protein sequence ID" value="MBC8576914.1"/>
    <property type="molecule type" value="Genomic_DNA"/>
</dbReference>
<gene>
    <name evidence="2" type="ORF">H8717_10925</name>
</gene>
<dbReference type="Gene3D" id="3.10.290.10">
    <property type="entry name" value="RNA-binding S4 domain"/>
    <property type="match status" value="1"/>
</dbReference>
<keyword evidence="3" id="KW-1185">Reference proteome</keyword>
<evidence type="ECO:0000313" key="3">
    <source>
        <dbReference type="Proteomes" id="UP000658131"/>
    </source>
</evidence>
<dbReference type="Pfam" id="PF13275">
    <property type="entry name" value="S4_2"/>
    <property type="match status" value="1"/>
</dbReference>
<dbReference type="SUPFAM" id="SSF55174">
    <property type="entry name" value="Alpha-L RNA-binding motif"/>
    <property type="match status" value="1"/>
</dbReference>
<protein>
    <submittedName>
        <fullName evidence="2">RNA-binding S4 domain-containing protein</fullName>
    </submittedName>
</protein>
<name>A0ABR7NKS2_9FIRM</name>
<keyword evidence="1" id="KW-0694">RNA-binding</keyword>
<dbReference type="Proteomes" id="UP000658131">
    <property type="component" value="Unassembled WGS sequence"/>
</dbReference>
<dbReference type="RefSeq" id="WP_262400388.1">
    <property type="nucleotide sequence ID" value="NZ_JACRTB010000017.1"/>
</dbReference>
<dbReference type="InterPro" id="IPR036986">
    <property type="entry name" value="S4_RNA-bd_sf"/>
</dbReference>
<accession>A0ABR7NKS2</accession>
<proteinExistence type="predicted"/>
<sequence>MRQIEISTEFIKLDSLLKFCGAAPTGGAAKEMVQAGEVLVNGQPCTMRGKKIRPGDRVAAGGAEWEVIRLEGHPALD</sequence>
<evidence type="ECO:0000256" key="1">
    <source>
        <dbReference type="PROSITE-ProRule" id="PRU00182"/>
    </source>
</evidence>
<comment type="caution">
    <text evidence="2">The sequence shown here is derived from an EMBL/GenBank/DDBJ whole genome shotgun (WGS) entry which is preliminary data.</text>
</comment>
<organism evidence="2 3">
    <name type="scientific">Yanshouia hominis</name>
    <dbReference type="NCBI Taxonomy" id="2763673"/>
    <lineage>
        <taxon>Bacteria</taxon>
        <taxon>Bacillati</taxon>
        <taxon>Bacillota</taxon>
        <taxon>Clostridia</taxon>
        <taxon>Eubacteriales</taxon>
        <taxon>Oscillospiraceae</taxon>
        <taxon>Yanshouia</taxon>
    </lineage>
</organism>
<dbReference type="PROSITE" id="PS50889">
    <property type="entry name" value="S4"/>
    <property type="match status" value="1"/>
</dbReference>
<evidence type="ECO:0000313" key="2">
    <source>
        <dbReference type="EMBL" id="MBC8576914.1"/>
    </source>
</evidence>